<dbReference type="GO" id="GO:0016787">
    <property type="term" value="F:hydrolase activity"/>
    <property type="evidence" value="ECO:0007669"/>
    <property type="project" value="UniProtKB-KW"/>
</dbReference>
<keyword evidence="7" id="KW-1185">Reference proteome</keyword>
<dbReference type="Pfam" id="PF01844">
    <property type="entry name" value="HNH"/>
    <property type="match status" value="1"/>
</dbReference>
<evidence type="ECO:0000256" key="3">
    <source>
        <dbReference type="ARBA" id="ARBA00038412"/>
    </source>
</evidence>
<dbReference type="Gene3D" id="1.10.30.50">
    <property type="match status" value="1"/>
</dbReference>
<evidence type="ECO:0000256" key="2">
    <source>
        <dbReference type="ARBA" id="ARBA00022801"/>
    </source>
</evidence>
<feature type="domain" description="HNH nuclease" evidence="5">
    <location>
        <begin position="52"/>
        <end position="107"/>
    </location>
</feature>
<keyword evidence="6" id="KW-0255">Endonuclease</keyword>
<evidence type="ECO:0000313" key="6">
    <source>
        <dbReference type="EMBL" id="AIQ61848.1"/>
    </source>
</evidence>
<dbReference type="GO" id="GO:0003676">
    <property type="term" value="F:nucleic acid binding"/>
    <property type="evidence" value="ECO:0007669"/>
    <property type="project" value="InterPro"/>
</dbReference>
<dbReference type="InterPro" id="IPR003615">
    <property type="entry name" value="HNH_nuc"/>
</dbReference>
<dbReference type="HOGENOM" id="CLU_108879_4_0_9"/>
<dbReference type="GO" id="GO:0005829">
    <property type="term" value="C:cytosol"/>
    <property type="evidence" value="ECO:0007669"/>
    <property type="project" value="TreeGrafter"/>
</dbReference>
<protein>
    <recommendedName>
        <fullName evidence="4">Putative HNH nuclease YajD</fullName>
    </recommendedName>
</protein>
<dbReference type="GO" id="GO:0004519">
    <property type="term" value="F:endonuclease activity"/>
    <property type="evidence" value="ECO:0007669"/>
    <property type="project" value="UniProtKB-KW"/>
</dbReference>
<name>A0A089LRM9_9BACL</name>
<evidence type="ECO:0000313" key="7">
    <source>
        <dbReference type="Proteomes" id="UP000029507"/>
    </source>
</evidence>
<evidence type="ECO:0000256" key="1">
    <source>
        <dbReference type="ARBA" id="ARBA00022722"/>
    </source>
</evidence>
<reference evidence="6 7" key="1">
    <citation type="submission" date="2014-08" db="EMBL/GenBank/DDBJ databases">
        <title>Comparative genomics of the Paenibacillus odorifer group.</title>
        <authorList>
            <person name="den Bakker H.C."/>
            <person name="Tsai Y.-C."/>
            <person name="Martin N."/>
            <person name="Korlach J."/>
            <person name="Wiedmann M."/>
        </authorList>
    </citation>
    <scope>NUCLEOTIDE SEQUENCE [LARGE SCALE GENOMIC DNA]</scope>
    <source>
        <strain evidence="6 7">DSM 14472</strain>
    </source>
</reference>
<dbReference type="EMBL" id="CP009286">
    <property type="protein sequence ID" value="AIQ61848.1"/>
    <property type="molecule type" value="Genomic_DNA"/>
</dbReference>
<evidence type="ECO:0000259" key="5">
    <source>
        <dbReference type="SMART" id="SM00507"/>
    </source>
</evidence>
<gene>
    <name evidence="6" type="ORF">PSTEL_00590</name>
</gene>
<dbReference type="InterPro" id="IPR002711">
    <property type="entry name" value="HNH"/>
</dbReference>
<dbReference type="AlphaFoldDB" id="A0A089LRM9"/>
<keyword evidence="1" id="KW-0540">Nuclease</keyword>
<dbReference type="PANTHER" id="PTHR41286:SF1">
    <property type="entry name" value="HNH NUCLEASE YAJD-RELATED"/>
    <property type="match status" value="1"/>
</dbReference>
<dbReference type="Proteomes" id="UP000029507">
    <property type="component" value="Chromosome"/>
</dbReference>
<dbReference type="KEGG" id="pste:PSTEL_00590"/>
<sequence length="126" mass="14191">MQMPLKKFCRKAGCSNLTDGEGYCPAHQGEERSYDKDRGTAAQRGYNRDWQRARVHFLQQHPLCADCERRGKVAVANVVDHIIPHKGDPALFWDRGNWQALCTPCHSRKTVQQDGGFGNPLRGRGG</sequence>
<accession>A0A089LRM9</accession>
<proteinExistence type="inferred from homology"/>
<dbReference type="CDD" id="cd00085">
    <property type="entry name" value="HNHc"/>
    <property type="match status" value="1"/>
</dbReference>
<organism evidence="6 7">
    <name type="scientific">Paenibacillus stellifer</name>
    <dbReference type="NCBI Taxonomy" id="169760"/>
    <lineage>
        <taxon>Bacteria</taxon>
        <taxon>Bacillati</taxon>
        <taxon>Bacillota</taxon>
        <taxon>Bacilli</taxon>
        <taxon>Bacillales</taxon>
        <taxon>Paenibacillaceae</taxon>
        <taxon>Paenibacillus</taxon>
    </lineage>
</organism>
<dbReference type="GO" id="GO:0008270">
    <property type="term" value="F:zinc ion binding"/>
    <property type="evidence" value="ECO:0007669"/>
    <property type="project" value="InterPro"/>
</dbReference>
<dbReference type="STRING" id="169760.PSTEL_00590"/>
<keyword evidence="2" id="KW-0378">Hydrolase</keyword>
<dbReference type="SMART" id="SM00507">
    <property type="entry name" value="HNHc"/>
    <property type="match status" value="1"/>
</dbReference>
<dbReference type="PANTHER" id="PTHR41286">
    <property type="entry name" value="HNH NUCLEASE YAJD-RELATED"/>
    <property type="match status" value="1"/>
</dbReference>
<evidence type="ECO:0000256" key="4">
    <source>
        <dbReference type="ARBA" id="ARBA00040194"/>
    </source>
</evidence>
<comment type="similarity">
    <text evidence="3">Belongs to the HNH nuclease family.</text>
</comment>